<feature type="transmembrane region" description="Helical" evidence="1">
    <location>
        <begin position="281"/>
        <end position="301"/>
    </location>
</feature>
<dbReference type="EMBL" id="JAFFGU010000003">
    <property type="protein sequence ID" value="MBM7277993.1"/>
    <property type="molecule type" value="Genomic_DNA"/>
</dbReference>
<proteinExistence type="predicted"/>
<reference evidence="2" key="1">
    <citation type="submission" date="2021-02" db="EMBL/GenBank/DDBJ databases">
        <title>Taxonomy, biology and ecology of Rhodococcus bacteria occurring in California pistachio and other woody hosts as revealed by genome sequence analyses.</title>
        <authorList>
            <person name="Riely B."/>
            <person name="Gai Y."/>
        </authorList>
    </citation>
    <scope>NUCLEOTIDE SEQUENCE</scope>
    <source>
        <strain evidence="2">BP-295</strain>
    </source>
</reference>
<evidence type="ECO:0000313" key="2">
    <source>
        <dbReference type="EMBL" id="MBM7277993.1"/>
    </source>
</evidence>
<feature type="transmembrane region" description="Helical" evidence="1">
    <location>
        <begin position="113"/>
        <end position="131"/>
    </location>
</feature>
<dbReference type="PANTHER" id="PTHR36840:SF1">
    <property type="entry name" value="BLL5714 PROTEIN"/>
    <property type="match status" value="1"/>
</dbReference>
<feature type="transmembrane region" description="Helical" evidence="1">
    <location>
        <begin position="143"/>
        <end position="160"/>
    </location>
</feature>
<feature type="transmembrane region" description="Helical" evidence="1">
    <location>
        <begin position="166"/>
        <end position="188"/>
    </location>
</feature>
<dbReference type="Proteomes" id="UP001195196">
    <property type="component" value="Unassembled WGS sequence"/>
</dbReference>
<dbReference type="Pfam" id="PF06772">
    <property type="entry name" value="LtrA"/>
    <property type="match status" value="1"/>
</dbReference>
<dbReference type="AlphaFoldDB" id="A0AAW4G4G1"/>
<keyword evidence="1" id="KW-1133">Transmembrane helix</keyword>
<dbReference type="RefSeq" id="WP_182373820.1">
    <property type="nucleotide sequence ID" value="NZ_CP059694.1"/>
</dbReference>
<keyword evidence="1" id="KW-0812">Transmembrane</keyword>
<feature type="transmembrane region" description="Helical" evidence="1">
    <location>
        <begin position="342"/>
        <end position="363"/>
    </location>
</feature>
<feature type="transmembrane region" description="Helical" evidence="1">
    <location>
        <begin position="209"/>
        <end position="228"/>
    </location>
</feature>
<protein>
    <submittedName>
        <fullName evidence="2">Low temperature requirement protein A</fullName>
    </submittedName>
</protein>
<feature type="transmembrane region" description="Helical" evidence="1">
    <location>
        <begin position="240"/>
        <end position="260"/>
    </location>
</feature>
<feature type="transmembrane region" description="Helical" evidence="1">
    <location>
        <begin position="42"/>
        <end position="65"/>
    </location>
</feature>
<accession>A0AAW4G4G1</accession>
<keyword evidence="1" id="KW-0472">Membrane</keyword>
<organism evidence="2 3">
    <name type="scientific">Gordonia rubripertincta</name>
    <name type="common">Rhodococcus corallinus</name>
    <dbReference type="NCBI Taxonomy" id="36822"/>
    <lineage>
        <taxon>Bacteria</taxon>
        <taxon>Bacillati</taxon>
        <taxon>Actinomycetota</taxon>
        <taxon>Actinomycetes</taxon>
        <taxon>Mycobacteriales</taxon>
        <taxon>Gordoniaceae</taxon>
        <taxon>Gordonia</taxon>
    </lineage>
</organism>
<comment type="caution">
    <text evidence="2">The sequence shown here is derived from an EMBL/GenBank/DDBJ whole genome shotgun (WGS) entry which is preliminary data.</text>
</comment>
<name>A0AAW4G4G1_GORRU</name>
<gene>
    <name evidence="2" type="ORF">JTZ10_09500</name>
</gene>
<dbReference type="PANTHER" id="PTHR36840">
    <property type="entry name" value="BLL5714 PROTEIN"/>
    <property type="match status" value="1"/>
</dbReference>
<feature type="transmembrane region" description="Helical" evidence="1">
    <location>
        <begin position="12"/>
        <end position="36"/>
    </location>
</feature>
<evidence type="ECO:0000313" key="3">
    <source>
        <dbReference type="Proteomes" id="UP001195196"/>
    </source>
</evidence>
<feature type="transmembrane region" description="Helical" evidence="1">
    <location>
        <begin position="77"/>
        <end position="101"/>
    </location>
</feature>
<sequence length="401" mass="42849">MTGRDPHQEGRVATGLELFYDLVFVVGFSVATTLAGHQFAEAHYTAAFIGFFLCTFAAIWAWINFAWFASAFDTDDWVFRVVTLVQMGGVAIIAVGMPPVFDSVAHGGDIDNRILILGYIVMRVGMVIQWLRAASQSAQCRRACLVYAVATIVAQIWWVAVLVAHLPLVMTVVAMLIGVLIELMGPVIAETRTAGTPWHAHHIADRYSLLTIVSLGEGVVGVVTLLGAQVAVDGWTPDTAALGFATLTTTFAMWWTYSAVPTGDVLHAHREKSFVWGYGHIVVFMAAVGVGVGLHVAALYLEHHAVLDDTLVAASLAVPLAVFCLSVVAIDGYLLGFDRLSLIQAVAVVGTIATSMLLCLAGLSVITTIVVASLAPVVMVIVDEAFTAGRREQVLRELTGG</sequence>
<evidence type="ECO:0000256" key="1">
    <source>
        <dbReference type="SAM" id="Phobius"/>
    </source>
</evidence>
<dbReference type="InterPro" id="IPR010640">
    <property type="entry name" value="Low_temperature_requirement_A"/>
</dbReference>
<feature type="transmembrane region" description="Helical" evidence="1">
    <location>
        <begin position="313"/>
        <end position="335"/>
    </location>
</feature>